<evidence type="ECO:0000313" key="2">
    <source>
        <dbReference type="Proteomes" id="UP000243205"/>
    </source>
</evidence>
<dbReference type="RefSeq" id="WP_092075722.1">
    <property type="nucleotide sequence ID" value="NZ_FNAQ01000001.1"/>
</dbReference>
<dbReference type="AlphaFoldDB" id="A0A1G6XUF5"/>
<gene>
    <name evidence="1" type="ORF">SAMN05661003_101406</name>
</gene>
<dbReference type="EMBL" id="FNAQ01000001">
    <property type="protein sequence ID" value="SDD81808.1"/>
    <property type="molecule type" value="Genomic_DNA"/>
</dbReference>
<dbReference type="OrthoDB" id="9810361at2"/>
<protein>
    <submittedName>
        <fullName evidence="1">Zinc-or iron-chelating domain-containing protein</fullName>
    </submittedName>
</protein>
<keyword evidence="2" id="KW-1185">Reference proteome</keyword>
<sequence>MTAVLSSDLARWQKQLEQRWAAPLRQARDRRVHSQVMADFLQQVETDLRLGLKPQEAAAIACSAGCGTCCQVHVAVLEPEALHIAAYLRQTRSATELAELRRRMNRLCIAIEGLDEEERAACGCHCVFLDTEGHCTIYPVRPLLCRAVTSTCPRSCRDALRLSALGEQVPVLMNLFQKELMESAFRGLAHLWQQQGGDGRSFELTAAVRRALYAA</sequence>
<dbReference type="InterPro" id="IPR005358">
    <property type="entry name" value="Puta_zinc/iron-chelating_dom"/>
</dbReference>
<dbReference type="STRING" id="57664.SAMN05661003_101406"/>
<proteinExistence type="predicted"/>
<name>A0A1G6XUF5_9BACT</name>
<accession>A0A1G6XUF5</accession>
<organism evidence="1 2">
    <name type="scientific">Desulfuromonas thiophila</name>
    <dbReference type="NCBI Taxonomy" id="57664"/>
    <lineage>
        <taxon>Bacteria</taxon>
        <taxon>Pseudomonadati</taxon>
        <taxon>Thermodesulfobacteriota</taxon>
        <taxon>Desulfuromonadia</taxon>
        <taxon>Desulfuromonadales</taxon>
        <taxon>Desulfuromonadaceae</taxon>
        <taxon>Desulfuromonas</taxon>
    </lineage>
</organism>
<dbReference type="Proteomes" id="UP000243205">
    <property type="component" value="Unassembled WGS sequence"/>
</dbReference>
<dbReference type="Pfam" id="PF03692">
    <property type="entry name" value="CxxCxxCC"/>
    <property type="match status" value="1"/>
</dbReference>
<reference evidence="2" key="1">
    <citation type="submission" date="2016-10" db="EMBL/GenBank/DDBJ databases">
        <authorList>
            <person name="Varghese N."/>
            <person name="Submissions S."/>
        </authorList>
    </citation>
    <scope>NUCLEOTIDE SEQUENCE [LARGE SCALE GENOMIC DNA]</scope>
    <source>
        <strain evidence="2">DSM 8987</strain>
    </source>
</reference>
<evidence type="ECO:0000313" key="1">
    <source>
        <dbReference type="EMBL" id="SDD81808.1"/>
    </source>
</evidence>